<dbReference type="InterPro" id="IPR016032">
    <property type="entry name" value="Sig_transdc_resp-reg_C-effctor"/>
</dbReference>
<feature type="domain" description="HTH luxR-type" evidence="4">
    <location>
        <begin position="131"/>
        <end position="196"/>
    </location>
</feature>
<reference evidence="6" key="1">
    <citation type="journal article" date="2014" name="Int. J. Syst. Evol. Microbiol.">
        <title>Complete genome sequence of Corynebacterium casei LMG S-19264T (=DSM 44701T), isolated from a smear-ripened cheese.</title>
        <authorList>
            <consortium name="US DOE Joint Genome Institute (JGI-PGF)"/>
            <person name="Walter F."/>
            <person name="Albersmeier A."/>
            <person name="Kalinowski J."/>
            <person name="Ruckert C."/>
        </authorList>
    </citation>
    <scope>NUCLEOTIDE SEQUENCE</scope>
    <source>
        <strain evidence="6">CGMCC 1.15360</strain>
    </source>
</reference>
<proteinExistence type="predicted"/>
<accession>A0A917DX45</accession>
<dbReference type="Pfam" id="PF13426">
    <property type="entry name" value="PAS_9"/>
    <property type="match status" value="1"/>
</dbReference>
<dbReference type="SMART" id="SM00091">
    <property type="entry name" value="PAS"/>
    <property type="match status" value="1"/>
</dbReference>
<evidence type="ECO:0000256" key="1">
    <source>
        <dbReference type="ARBA" id="ARBA00023015"/>
    </source>
</evidence>
<dbReference type="PROSITE" id="PS50043">
    <property type="entry name" value="HTH_LUXR_2"/>
    <property type="match status" value="1"/>
</dbReference>
<dbReference type="SUPFAM" id="SSF55785">
    <property type="entry name" value="PYP-like sensor domain (PAS domain)"/>
    <property type="match status" value="1"/>
</dbReference>
<evidence type="ECO:0000259" key="4">
    <source>
        <dbReference type="PROSITE" id="PS50043"/>
    </source>
</evidence>
<dbReference type="RefSeq" id="WP_216635474.1">
    <property type="nucleotide sequence ID" value="NZ_BMIP01000007.1"/>
</dbReference>
<feature type="domain" description="PAS" evidence="5">
    <location>
        <begin position="44"/>
        <end position="87"/>
    </location>
</feature>
<dbReference type="PROSITE" id="PS50112">
    <property type="entry name" value="PAS"/>
    <property type="match status" value="1"/>
</dbReference>
<protein>
    <submittedName>
        <fullName evidence="6">LuxR family transcriptional regulator</fullName>
    </submittedName>
</protein>
<dbReference type="Gene3D" id="1.10.10.10">
    <property type="entry name" value="Winged helix-like DNA-binding domain superfamily/Winged helix DNA-binding domain"/>
    <property type="match status" value="1"/>
</dbReference>
<comment type="caution">
    <text evidence="6">The sequence shown here is derived from an EMBL/GenBank/DDBJ whole genome shotgun (WGS) entry which is preliminary data.</text>
</comment>
<keyword evidence="7" id="KW-1185">Reference proteome</keyword>
<dbReference type="Gene3D" id="3.30.450.20">
    <property type="entry name" value="PAS domain"/>
    <property type="match status" value="1"/>
</dbReference>
<dbReference type="InterPro" id="IPR035965">
    <property type="entry name" value="PAS-like_dom_sf"/>
</dbReference>
<keyword evidence="1" id="KW-0805">Transcription regulation</keyword>
<dbReference type="CDD" id="cd00130">
    <property type="entry name" value="PAS"/>
    <property type="match status" value="1"/>
</dbReference>
<evidence type="ECO:0000313" key="7">
    <source>
        <dbReference type="Proteomes" id="UP000612349"/>
    </source>
</evidence>
<reference evidence="6" key="2">
    <citation type="submission" date="2020-09" db="EMBL/GenBank/DDBJ databases">
        <authorList>
            <person name="Sun Q."/>
            <person name="Zhou Y."/>
        </authorList>
    </citation>
    <scope>NUCLEOTIDE SEQUENCE</scope>
    <source>
        <strain evidence="6">CGMCC 1.15360</strain>
    </source>
</reference>
<keyword evidence="2" id="KW-0238">DNA-binding</keyword>
<dbReference type="PANTHER" id="PTHR44688:SF16">
    <property type="entry name" value="DNA-BINDING TRANSCRIPTIONAL ACTIVATOR DEVR_DOSR"/>
    <property type="match status" value="1"/>
</dbReference>
<dbReference type="Proteomes" id="UP000612349">
    <property type="component" value="Unassembled WGS sequence"/>
</dbReference>
<dbReference type="NCBIfam" id="TIGR00229">
    <property type="entry name" value="sensory_box"/>
    <property type="match status" value="1"/>
</dbReference>
<evidence type="ECO:0000256" key="3">
    <source>
        <dbReference type="ARBA" id="ARBA00023163"/>
    </source>
</evidence>
<dbReference type="Pfam" id="PF00196">
    <property type="entry name" value="GerE"/>
    <property type="match status" value="1"/>
</dbReference>
<organism evidence="6 7">
    <name type="scientific">Croceicoccus mobilis</name>
    <dbReference type="NCBI Taxonomy" id="1703339"/>
    <lineage>
        <taxon>Bacteria</taxon>
        <taxon>Pseudomonadati</taxon>
        <taxon>Pseudomonadota</taxon>
        <taxon>Alphaproteobacteria</taxon>
        <taxon>Sphingomonadales</taxon>
        <taxon>Erythrobacteraceae</taxon>
        <taxon>Croceicoccus</taxon>
    </lineage>
</organism>
<dbReference type="PANTHER" id="PTHR44688">
    <property type="entry name" value="DNA-BINDING TRANSCRIPTIONAL ACTIVATOR DEVR_DOSR"/>
    <property type="match status" value="1"/>
</dbReference>
<dbReference type="PRINTS" id="PR00038">
    <property type="entry name" value="HTHLUXR"/>
</dbReference>
<keyword evidence="3" id="KW-0804">Transcription</keyword>
<sequence length="197" mass="21947">MNLTIRANTLFERNTPMGNLAQFAFENAPVGLVITSARVIEMCSPSFASMFGYRPHELAGQSLAILHASPEEFETLGRLWLNGMQRSPNYADERIMTRRDGTQFWCQVHGRSLTPHEPFAKCVTAAIDLSGHRPVASLTRREREIAMFVVGGLTNKEIARRLLISPRTVEAHRSRLMNKLGARNSAEMLAKLSGLPA</sequence>
<dbReference type="AlphaFoldDB" id="A0A917DX45"/>
<gene>
    <name evidence="6" type="ORF">GCM10010990_28520</name>
</gene>
<evidence type="ECO:0000256" key="2">
    <source>
        <dbReference type="ARBA" id="ARBA00023125"/>
    </source>
</evidence>
<dbReference type="PROSITE" id="PS00622">
    <property type="entry name" value="HTH_LUXR_1"/>
    <property type="match status" value="1"/>
</dbReference>
<dbReference type="SUPFAM" id="SSF46894">
    <property type="entry name" value="C-terminal effector domain of the bipartite response regulators"/>
    <property type="match status" value="1"/>
</dbReference>
<dbReference type="SMART" id="SM00421">
    <property type="entry name" value="HTH_LUXR"/>
    <property type="match status" value="1"/>
</dbReference>
<dbReference type="InterPro" id="IPR000014">
    <property type="entry name" value="PAS"/>
</dbReference>
<evidence type="ECO:0000259" key="5">
    <source>
        <dbReference type="PROSITE" id="PS50112"/>
    </source>
</evidence>
<dbReference type="InterPro" id="IPR036388">
    <property type="entry name" value="WH-like_DNA-bd_sf"/>
</dbReference>
<dbReference type="CDD" id="cd06170">
    <property type="entry name" value="LuxR_C_like"/>
    <property type="match status" value="1"/>
</dbReference>
<dbReference type="GO" id="GO:0006355">
    <property type="term" value="P:regulation of DNA-templated transcription"/>
    <property type="evidence" value="ECO:0007669"/>
    <property type="project" value="InterPro"/>
</dbReference>
<dbReference type="EMBL" id="BMIP01000007">
    <property type="protein sequence ID" value="GGD77092.1"/>
    <property type="molecule type" value="Genomic_DNA"/>
</dbReference>
<dbReference type="InterPro" id="IPR000792">
    <property type="entry name" value="Tscrpt_reg_LuxR_C"/>
</dbReference>
<evidence type="ECO:0000313" key="6">
    <source>
        <dbReference type="EMBL" id="GGD77092.1"/>
    </source>
</evidence>
<name>A0A917DX45_9SPHN</name>
<dbReference type="GO" id="GO:0003677">
    <property type="term" value="F:DNA binding"/>
    <property type="evidence" value="ECO:0007669"/>
    <property type="project" value="UniProtKB-KW"/>
</dbReference>